<protein>
    <submittedName>
        <fullName evidence="2">Uncharacterized protein</fullName>
    </submittedName>
</protein>
<evidence type="ECO:0000256" key="1">
    <source>
        <dbReference type="SAM" id="MobiDB-lite"/>
    </source>
</evidence>
<organism evidence="2 3">
    <name type="scientific">Actinomadura sediminis</name>
    <dbReference type="NCBI Taxonomy" id="1038904"/>
    <lineage>
        <taxon>Bacteria</taxon>
        <taxon>Bacillati</taxon>
        <taxon>Actinomycetota</taxon>
        <taxon>Actinomycetes</taxon>
        <taxon>Streptosporangiales</taxon>
        <taxon>Thermomonosporaceae</taxon>
        <taxon>Actinomadura</taxon>
    </lineage>
</organism>
<gene>
    <name evidence="2" type="ORF">ACFQ11_17405</name>
</gene>
<sequence length="57" mass="5771">MRGFNRTRLGLLIVGLVVVIGLMEWAAVTIGSVEVPLPSNAPEGAVTDTNGAPAAAP</sequence>
<dbReference type="EMBL" id="JBHTJA010000032">
    <property type="protein sequence ID" value="MFD0902180.1"/>
    <property type="molecule type" value="Genomic_DNA"/>
</dbReference>
<dbReference type="RefSeq" id="WP_378299720.1">
    <property type="nucleotide sequence ID" value="NZ_JBHTJA010000032.1"/>
</dbReference>
<reference evidence="3" key="1">
    <citation type="journal article" date="2019" name="Int. J. Syst. Evol. Microbiol.">
        <title>The Global Catalogue of Microorganisms (GCM) 10K type strain sequencing project: providing services to taxonomists for standard genome sequencing and annotation.</title>
        <authorList>
            <consortium name="The Broad Institute Genomics Platform"/>
            <consortium name="The Broad Institute Genome Sequencing Center for Infectious Disease"/>
            <person name="Wu L."/>
            <person name="Ma J."/>
        </authorList>
    </citation>
    <scope>NUCLEOTIDE SEQUENCE [LARGE SCALE GENOMIC DNA]</scope>
    <source>
        <strain evidence="3">JCM 31202</strain>
    </source>
</reference>
<dbReference type="Proteomes" id="UP001596972">
    <property type="component" value="Unassembled WGS sequence"/>
</dbReference>
<keyword evidence="3" id="KW-1185">Reference proteome</keyword>
<proteinExistence type="predicted"/>
<accession>A0ABW3ERB3</accession>
<comment type="caution">
    <text evidence="2">The sequence shown here is derived from an EMBL/GenBank/DDBJ whole genome shotgun (WGS) entry which is preliminary data.</text>
</comment>
<evidence type="ECO:0000313" key="2">
    <source>
        <dbReference type="EMBL" id="MFD0902180.1"/>
    </source>
</evidence>
<evidence type="ECO:0000313" key="3">
    <source>
        <dbReference type="Proteomes" id="UP001596972"/>
    </source>
</evidence>
<feature type="region of interest" description="Disordered" evidence="1">
    <location>
        <begin position="35"/>
        <end position="57"/>
    </location>
</feature>
<name>A0ABW3ERB3_9ACTN</name>